<dbReference type="Proteomes" id="UP000658980">
    <property type="component" value="Unassembled WGS sequence"/>
</dbReference>
<feature type="transmembrane region" description="Helical" evidence="1">
    <location>
        <begin position="78"/>
        <end position="97"/>
    </location>
</feature>
<accession>A0ABR8WAR9</accession>
<evidence type="ECO:0000313" key="3">
    <source>
        <dbReference type="Proteomes" id="UP000658980"/>
    </source>
</evidence>
<evidence type="ECO:0008006" key="4">
    <source>
        <dbReference type="Google" id="ProtNLM"/>
    </source>
</evidence>
<keyword evidence="3" id="KW-1185">Reference proteome</keyword>
<keyword evidence="1" id="KW-0812">Transmembrane</keyword>
<protein>
    <recommendedName>
        <fullName evidence="4">DUF4199 domain-containing protein</fullName>
    </recommendedName>
</protein>
<feature type="transmembrane region" description="Helical" evidence="1">
    <location>
        <begin position="130"/>
        <end position="154"/>
    </location>
</feature>
<evidence type="ECO:0000256" key="1">
    <source>
        <dbReference type="SAM" id="Phobius"/>
    </source>
</evidence>
<proteinExistence type="predicted"/>
<sequence>MYKLLMLLYWLSAFLTLAVFYGMNSLSEPVKNDDFGGGNGNPTLVIPFFLMPFILYFLYGTIELSMRATSRWYSPKGIWTGIAISFIYVAVSSAYTLKKAKDFRIYIVETKDAFDNPKDFSLFTIFSNHIFFNPLTFGLLVVGCFLIGSVWSLIRQAPEK</sequence>
<evidence type="ECO:0000313" key="2">
    <source>
        <dbReference type="EMBL" id="MBD8014109.1"/>
    </source>
</evidence>
<keyword evidence="1" id="KW-1133">Transmembrane helix</keyword>
<comment type="caution">
    <text evidence="2">The sequence shown here is derived from an EMBL/GenBank/DDBJ whole genome shotgun (WGS) entry which is preliminary data.</text>
</comment>
<dbReference type="EMBL" id="JACSPU010000001">
    <property type="protein sequence ID" value="MBD8014109.1"/>
    <property type="molecule type" value="Genomic_DNA"/>
</dbReference>
<dbReference type="RefSeq" id="WP_191714300.1">
    <property type="nucleotide sequence ID" value="NZ_JACSPU010000001.1"/>
</dbReference>
<keyword evidence="1" id="KW-0472">Membrane</keyword>
<gene>
    <name evidence="2" type="ORF">H9630_04685</name>
</gene>
<organism evidence="2 3">
    <name type="scientific">Planococcus wigleyi</name>
    <dbReference type="NCBI Taxonomy" id="2762216"/>
    <lineage>
        <taxon>Bacteria</taxon>
        <taxon>Bacillati</taxon>
        <taxon>Bacillota</taxon>
        <taxon>Bacilli</taxon>
        <taxon>Bacillales</taxon>
        <taxon>Caryophanaceae</taxon>
        <taxon>Planococcus</taxon>
    </lineage>
</organism>
<reference evidence="2 3" key="1">
    <citation type="submission" date="2020-08" db="EMBL/GenBank/DDBJ databases">
        <title>A Genomic Blueprint of the Chicken Gut Microbiome.</title>
        <authorList>
            <person name="Gilroy R."/>
            <person name="Ravi A."/>
            <person name="Getino M."/>
            <person name="Pursley I."/>
            <person name="Horton D.L."/>
            <person name="Alikhan N.-F."/>
            <person name="Baker D."/>
            <person name="Gharbi K."/>
            <person name="Hall N."/>
            <person name="Watson M."/>
            <person name="Adriaenssens E.M."/>
            <person name="Foster-Nyarko E."/>
            <person name="Jarju S."/>
            <person name="Secka A."/>
            <person name="Antonio M."/>
            <person name="Oren A."/>
            <person name="Chaudhuri R."/>
            <person name="La Ragione R.M."/>
            <person name="Hildebrand F."/>
            <person name="Pallen M.J."/>
        </authorList>
    </citation>
    <scope>NUCLEOTIDE SEQUENCE [LARGE SCALE GENOMIC DNA]</scope>
    <source>
        <strain evidence="2 3">Sa1BUA13</strain>
    </source>
</reference>
<name>A0ABR8WAR9_9BACL</name>
<feature type="transmembrane region" description="Helical" evidence="1">
    <location>
        <begin position="44"/>
        <end position="66"/>
    </location>
</feature>